<dbReference type="VEuPathDB" id="FungiDB:JI435_424090"/>
<name>A0A7U2ICD7_PHANO</name>
<evidence type="ECO:0000313" key="2">
    <source>
        <dbReference type="Proteomes" id="UP000663193"/>
    </source>
</evidence>
<dbReference type="Proteomes" id="UP000663193">
    <property type="component" value="Chromosome 22"/>
</dbReference>
<evidence type="ECO:0000313" key="1">
    <source>
        <dbReference type="EMBL" id="QRD07221.1"/>
    </source>
</evidence>
<keyword evidence="2" id="KW-1185">Reference proteome</keyword>
<dbReference type="AlphaFoldDB" id="A0A7U2ICD7"/>
<organism evidence="1 2">
    <name type="scientific">Phaeosphaeria nodorum (strain SN15 / ATCC MYA-4574 / FGSC 10173)</name>
    <name type="common">Glume blotch fungus</name>
    <name type="synonym">Parastagonospora nodorum</name>
    <dbReference type="NCBI Taxonomy" id="321614"/>
    <lineage>
        <taxon>Eukaryota</taxon>
        <taxon>Fungi</taxon>
        <taxon>Dikarya</taxon>
        <taxon>Ascomycota</taxon>
        <taxon>Pezizomycotina</taxon>
        <taxon>Dothideomycetes</taxon>
        <taxon>Pleosporomycetidae</taxon>
        <taxon>Pleosporales</taxon>
        <taxon>Pleosporineae</taxon>
        <taxon>Phaeosphaeriaceae</taxon>
        <taxon>Parastagonospora</taxon>
    </lineage>
</organism>
<proteinExistence type="predicted"/>
<sequence length="103" mass="11331">MLLGVLHRVLFKTASLPRTLTDTTSSTNLPTITASGTRNISVVRGLPATFVLAPDFSVRTLDNLVQSPRQHFTLELVASSHISEVSVYSNGFKMLSREVESWN</sequence>
<accession>A0A7U2ICD7</accession>
<dbReference type="EMBL" id="CP069044">
    <property type="protein sequence ID" value="QRD07221.1"/>
    <property type="molecule type" value="Genomic_DNA"/>
</dbReference>
<protein>
    <submittedName>
        <fullName evidence="1">Uncharacterized protein</fullName>
    </submittedName>
</protein>
<gene>
    <name evidence="1" type="ORF">JI435_424090</name>
</gene>
<reference evidence="2" key="1">
    <citation type="journal article" date="2021" name="BMC Genomics">
        <title>Chromosome-level genome assembly and manually-curated proteome of model necrotroph Parastagonospora nodorum Sn15 reveals a genome-wide trove of candidate effector homologs, and redundancy of virulence-related functions within an accessory chromosome.</title>
        <authorList>
            <person name="Bertazzoni S."/>
            <person name="Jones D.A.B."/>
            <person name="Phan H.T."/>
            <person name="Tan K.-C."/>
            <person name="Hane J.K."/>
        </authorList>
    </citation>
    <scope>NUCLEOTIDE SEQUENCE [LARGE SCALE GENOMIC DNA]</scope>
    <source>
        <strain evidence="2">SN15 / ATCC MYA-4574 / FGSC 10173)</strain>
    </source>
</reference>